<evidence type="ECO:0000313" key="2">
    <source>
        <dbReference type="EMBL" id="KAF4688275.1"/>
    </source>
</evidence>
<comment type="caution">
    <text evidence="2">The sequence shown here is derived from an EMBL/GenBank/DDBJ whole genome shotgun (WGS) entry which is preliminary data.</text>
</comment>
<organism evidence="2 3">
    <name type="scientific">Perkinsus olseni</name>
    <name type="common">Perkinsus atlanticus</name>
    <dbReference type="NCBI Taxonomy" id="32597"/>
    <lineage>
        <taxon>Eukaryota</taxon>
        <taxon>Sar</taxon>
        <taxon>Alveolata</taxon>
        <taxon>Perkinsozoa</taxon>
        <taxon>Perkinsea</taxon>
        <taxon>Perkinsida</taxon>
        <taxon>Perkinsidae</taxon>
        <taxon>Perkinsus</taxon>
    </lineage>
</organism>
<protein>
    <submittedName>
        <fullName evidence="2">Uncharacterized protein</fullName>
    </submittedName>
</protein>
<feature type="signal peptide" evidence="1">
    <location>
        <begin position="1"/>
        <end position="21"/>
    </location>
</feature>
<keyword evidence="1" id="KW-0732">Signal</keyword>
<sequence length="301" mass="34472">MSIKHFIITTLVANLPPSTIAIGSTADNGKSDDEYEYSFSIPTSPYFPAMEDAYLSTENNEVSCTYGAGNISAKNLELFQFKIGRGKAPQTYEIVCPAIPDRKMFMLRWSLERETFSNYHINYPRLGYHINDSTLFYFRDPPPAGTGLDILRNISDSHYREELERIDSLAKKLESHPKWPDVSTDAFGEKSPYIFQNELYDIEGLGRALIAKMWTACGTVMRVVMTQYGSFGNFCDTIHRKSEEAVQKARALHWDFFKKGDGYVEIHAVDREKDTIKYDTVKTTGAKSKFWDILRRKKSKQ</sequence>
<evidence type="ECO:0000256" key="1">
    <source>
        <dbReference type="SAM" id="SignalP"/>
    </source>
</evidence>
<gene>
    <name evidence="2" type="ORF">FOZ60_002928</name>
</gene>
<name>A0A7J6NWS7_PEROL</name>
<proteinExistence type="predicted"/>
<feature type="chain" id="PRO_5029448933" evidence="1">
    <location>
        <begin position="22"/>
        <end position="301"/>
    </location>
</feature>
<dbReference type="EMBL" id="JABANP010000156">
    <property type="protein sequence ID" value="KAF4688275.1"/>
    <property type="molecule type" value="Genomic_DNA"/>
</dbReference>
<dbReference type="AlphaFoldDB" id="A0A7J6NWS7"/>
<reference evidence="2 3" key="1">
    <citation type="submission" date="2020-04" db="EMBL/GenBank/DDBJ databases">
        <title>Perkinsus olseni comparative genomics.</title>
        <authorList>
            <person name="Bogema D.R."/>
        </authorList>
    </citation>
    <scope>NUCLEOTIDE SEQUENCE [LARGE SCALE GENOMIC DNA]</scope>
    <source>
        <strain evidence="2">00978-12</strain>
    </source>
</reference>
<dbReference type="Proteomes" id="UP000541610">
    <property type="component" value="Unassembled WGS sequence"/>
</dbReference>
<evidence type="ECO:0000313" key="3">
    <source>
        <dbReference type="Proteomes" id="UP000541610"/>
    </source>
</evidence>
<accession>A0A7J6NWS7</accession>